<dbReference type="GO" id="GO:0005524">
    <property type="term" value="F:ATP binding"/>
    <property type="evidence" value="ECO:0007669"/>
    <property type="project" value="InterPro"/>
</dbReference>
<organism evidence="2 3">
    <name type="scientific">Longimycelium tulufanense</name>
    <dbReference type="NCBI Taxonomy" id="907463"/>
    <lineage>
        <taxon>Bacteria</taxon>
        <taxon>Bacillati</taxon>
        <taxon>Actinomycetota</taxon>
        <taxon>Actinomycetes</taxon>
        <taxon>Pseudonocardiales</taxon>
        <taxon>Pseudonocardiaceae</taxon>
        <taxon>Longimycelium</taxon>
    </lineage>
</organism>
<dbReference type="Pfam" id="PF03796">
    <property type="entry name" value="DnaB_C"/>
    <property type="match status" value="1"/>
</dbReference>
<name>A0A8J3C861_9PSEU</name>
<comment type="caution">
    <text evidence="2">The sequence shown here is derived from an EMBL/GenBank/DDBJ whole genome shotgun (WGS) entry which is preliminary data.</text>
</comment>
<sequence length="258" mass="27747">MYRSLDAAGIRFLRSQLVLVAAGPGTGKSALVLALALRARVPTLIYSADSDAFVQLTRSLSILTGWPLEVSAKALLADEIGGAAEQLAGLPVRMNYNASPTLDDLETTMAAYEEVYGDFPQLVVVDNITNVRGEGKGSEEDPFGGLESLMDYLHGMARETSACVIGLHHVTGPYVDATKPIPLSGVKGQVTRVPEMVLTLHRADRLCVSAVKNRSGRADPSGQTYVELLFEPERMHIADVPADQQTWASEEGDMFGGW</sequence>
<protein>
    <recommendedName>
        <fullName evidence="1">SF4 helicase domain-containing protein</fullName>
    </recommendedName>
</protein>
<feature type="domain" description="SF4 helicase" evidence="1">
    <location>
        <begin position="2"/>
        <end position="170"/>
    </location>
</feature>
<reference evidence="2" key="1">
    <citation type="journal article" date="2014" name="Int. J. Syst. Evol. Microbiol.">
        <title>Complete genome sequence of Corynebacterium casei LMG S-19264T (=DSM 44701T), isolated from a smear-ripened cheese.</title>
        <authorList>
            <consortium name="US DOE Joint Genome Institute (JGI-PGF)"/>
            <person name="Walter F."/>
            <person name="Albersmeier A."/>
            <person name="Kalinowski J."/>
            <person name="Ruckert C."/>
        </authorList>
    </citation>
    <scope>NUCLEOTIDE SEQUENCE</scope>
    <source>
        <strain evidence="2">CGMCC 4.5737</strain>
    </source>
</reference>
<dbReference type="GO" id="GO:0006260">
    <property type="term" value="P:DNA replication"/>
    <property type="evidence" value="ECO:0007669"/>
    <property type="project" value="InterPro"/>
</dbReference>
<evidence type="ECO:0000259" key="1">
    <source>
        <dbReference type="Pfam" id="PF03796"/>
    </source>
</evidence>
<dbReference type="SUPFAM" id="SSF52540">
    <property type="entry name" value="P-loop containing nucleoside triphosphate hydrolases"/>
    <property type="match status" value="1"/>
</dbReference>
<reference evidence="2" key="2">
    <citation type="submission" date="2020-09" db="EMBL/GenBank/DDBJ databases">
        <authorList>
            <person name="Sun Q."/>
            <person name="Zhou Y."/>
        </authorList>
    </citation>
    <scope>NUCLEOTIDE SEQUENCE</scope>
    <source>
        <strain evidence="2">CGMCC 4.5737</strain>
    </source>
</reference>
<dbReference type="EMBL" id="BMMK01000002">
    <property type="protein sequence ID" value="GGM39346.1"/>
    <property type="molecule type" value="Genomic_DNA"/>
</dbReference>
<evidence type="ECO:0000313" key="3">
    <source>
        <dbReference type="Proteomes" id="UP000637578"/>
    </source>
</evidence>
<dbReference type="Gene3D" id="3.40.50.300">
    <property type="entry name" value="P-loop containing nucleotide triphosphate hydrolases"/>
    <property type="match status" value="1"/>
</dbReference>
<dbReference type="RefSeq" id="WP_229685963.1">
    <property type="nucleotide sequence ID" value="NZ_BMMK01000002.1"/>
</dbReference>
<gene>
    <name evidence="2" type="ORF">GCM10012275_07800</name>
</gene>
<evidence type="ECO:0000313" key="2">
    <source>
        <dbReference type="EMBL" id="GGM39346.1"/>
    </source>
</evidence>
<dbReference type="GO" id="GO:0003678">
    <property type="term" value="F:DNA helicase activity"/>
    <property type="evidence" value="ECO:0007669"/>
    <property type="project" value="InterPro"/>
</dbReference>
<dbReference type="AlphaFoldDB" id="A0A8J3C861"/>
<dbReference type="Proteomes" id="UP000637578">
    <property type="component" value="Unassembled WGS sequence"/>
</dbReference>
<dbReference type="InterPro" id="IPR007694">
    <property type="entry name" value="DNA_helicase_DnaB-like_C"/>
</dbReference>
<dbReference type="InterPro" id="IPR027417">
    <property type="entry name" value="P-loop_NTPase"/>
</dbReference>
<accession>A0A8J3C861</accession>
<keyword evidence="3" id="KW-1185">Reference proteome</keyword>
<proteinExistence type="predicted"/>